<dbReference type="RefSeq" id="WP_146512180.1">
    <property type="nucleotide sequence ID" value="NZ_SIHI01000047.1"/>
</dbReference>
<dbReference type="Proteomes" id="UP000317243">
    <property type="component" value="Unassembled WGS sequence"/>
</dbReference>
<feature type="transmembrane region" description="Helical" evidence="1">
    <location>
        <begin position="56"/>
        <end position="78"/>
    </location>
</feature>
<evidence type="ECO:0000256" key="1">
    <source>
        <dbReference type="SAM" id="Phobius"/>
    </source>
</evidence>
<keyword evidence="1" id="KW-0812">Transmembrane</keyword>
<proteinExistence type="predicted"/>
<accession>A0A5C5VQE4</accession>
<keyword evidence="3" id="KW-1185">Reference proteome</keyword>
<protein>
    <submittedName>
        <fullName evidence="2">Uncharacterized protein</fullName>
    </submittedName>
</protein>
<comment type="caution">
    <text evidence="2">The sequence shown here is derived from an EMBL/GenBank/DDBJ whole genome shotgun (WGS) entry which is preliminary data.</text>
</comment>
<dbReference type="EMBL" id="SIHI01000047">
    <property type="protein sequence ID" value="TWT40868.1"/>
    <property type="molecule type" value="Genomic_DNA"/>
</dbReference>
<dbReference type="AlphaFoldDB" id="A0A5C5VQE4"/>
<reference evidence="2 3" key="1">
    <citation type="submission" date="2019-02" db="EMBL/GenBank/DDBJ databases">
        <title>Deep-cultivation of Planctomycetes and their phenomic and genomic characterization uncovers novel biology.</title>
        <authorList>
            <person name="Wiegand S."/>
            <person name="Jogler M."/>
            <person name="Boedeker C."/>
            <person name="Pinto D."/>
            <person name="Vollmers J."/>
            <person name="Rivas-Marin E."/>
            <person name="Kohn T."/>
            <person name="Peeters S.H."/>
            <person name="Heuer A."/>
            <person name="Rast P."/>
            <person name="Oberbeckmann S."/>
            <person name="Bunk B."/>
            <person name="Jeske O."/>
            <person name="Meyerdierks A."/>
            <person name="Storesund J.E."/>
            <person name="Kallscheuer N."/>
            <person name="Luecker S."/>
            <person name="Lage O.M."/>
            <person name="Pohl T."/>
            <person name="Merkel B.J."/>
            <person name="Hornburger P."/>
            <person name="Mueller R.-W."/>
            <person name="Bruemmer F."/>
            <person name="Labrenz M."/>
            <person name="Spormann A.M."/>
            <person name="Op Den Camp H."/>
            <person name="Overmann J."/>
            <person name="Amann R."/>
            <person name="Jetten M.S.M."/>
            <person name="Mascher T."/>
            <person name="Medema M.H."/>
            <person name="Devos D.P."/>
            <person name="Kaster A.-K."/>
            <person name="Ovreas L."/>
            <person name="Rohde M."/>
            <person name="Galperin M.Y."/>
            <person name="Jogler C."/>
        </authorList>
    </citation>
    <scope>NUCLEOTIDE SEQUENCE [LARGE SCALE GENOMIC DNA]</scope>
    <source>
        <strain evidence="2 3">KOR42</strain>
    </source>
</reference>
<gene>
    <name evidence="2" type="ORF">KOR42_48640</name>
</gene>
<organism evidence="2 3">
    <name type="scientific">Thalassoglobus neptunius</name>
    <dbReference type="NCBI Taxonomy" id="1938619"/>
    <lineage>
        <taxon>Bacteria</taxon>
        <taxon>Pseudomonadati</taxon>
        <taxon>Planctomycetota</taxon>
        <taxon>Planctomycetia</taxon>
        <taxon>Planctomycetales</taxon>
        <taxon>Planctomycetaceae</taxon>
        <taxon>Thalassoglobus</taxon>
    </lineage>
</organism>
<name>A0A5C5VQE4_9PLAN</name>
<evidence type="ECO:0000313" key="3">
    <source>
        <dbReference type="Proteomes" id="UP000317243"/>
    </source>
</evidence>
<evidence type="ECO:0000313" key="2">
    <source>
        <dbReference type="EMBL" id="TWT40868.1"/>
    </source>
</evidence>
<keyword evidence="1" id="KW-1133">Transmembrane helix</keyword>
<sequence length="79" mass="8598">MTSKLHAIERITPSGFDPHLERVERFDDQGQMIAPVSFRQCAAAPQPVVTTRPVSFFPSLVSAVTVASFGLGLTLGLLW</sequence>
<keyword evidence="1" id="KW-0472">Membrane</keyword>